<dbReference type="Pfam" id="PF04335">
    <property type="entry name" value="VirB8"/>
    <property type="match status" value="1"/>
</dbReference>
<evidence type="ECO:0000313" key="8">
    <source>
        <dbReference type="Proteomes" id="UP000509414"/>
    </source>
</evidence>
<evidence type="ECO:0000256" key="1">
    <source>
        <dbReference type="ARBA" id="ARBA00004167"/>
    </source>
</evidence>
<evidence type="ECO:0000256" key="4">
    <source>
        <dbReference type="ARBA" id="ARBA00023136"/>
    </source>
</evidence>
<evidence type="ECO:0000256" key="3">
    <source>
        <dbReference type="ARBA" id="ARBA00022989"/>
    </source>
</evidence>
<dbReference type="AlphaFoldDB" id="A0A7H9CIE2"/>
<feature type="transmembrane region" description="Helical" evidence="5">
    <location>
        <begin position="23"/>
        <end position="46"/>
    </location>
</feature>
<dbReference type="InterPro" id="IPR007430">
    <property type="entry name" value="VirB8"/>
</dbReference>
<comment type="subcellular location">
    <subcellularLocation>
        <location evidence="1">Membrane</location>
        <topology evidence="1">Single-pass membrane protein</topology>
    </subcellularLocation>
</comment>
<keyword evidence="8" id="KW-1185">Reference proteome</keyword>
<dbReference type="Proteomes" id="UP000509414">
    <property type="component" value="Chromosome"/>
</dbReference>
<feature type="domain" description="Bacterial virulence protein VirB8" evidence="6">
    <location>
        <begin position="25"/>
        <end position="209"/>
    </location>
</feature>
<dbReference type="SUPFAM" id="SSF54427">
    <property type="entry name" value="NTF2-like"/>
    <property type="match status" value="1"/>
</dbReference>
<reference evidence="7 8" key="1">
    <citation type="submission" date="2020-02" db="EMBL/GenBank/DDBJ databases">
        <title>Complete genome sequence of the novel Campylobacter species Candidatus Campylobacter infans.</title>
        <authorList>
            <person name="Duim B."/>
            <person name="Zomer A."/>
            <person name="van der Graaf L."/>
            <person name="Wagenaar J."/>
        </authorList>
    </citation>
    <scope>NUCLEOTIDE SEQUENCE [LARGE SCALE GENOMIC DNA]</scope>
    <source>
        <strain evidence="7 8">19S00001</strain>
    </source>
</reference>
<gene>
    <name evidence="7" type="ORF">CINF_0613</name>
</gene>
<evidence type="ECO:0000256" key="5">
    <source>
        <dbReference type="SAM" id="Phobius"/>
    </source>
</evidence>
<keyword evidence="4 5" id="KW-0472">Membrane</keyword>
<sequence length="219" mass="25249">MILNEPKKDPNFLFKLERNIKAYMLYIIMILGVSVILLAGAIIAIAPLKEVKPYLMFFSDGDTNFVKVKPATLDVRSDLALLKSILAGYVKNREKINRIDDIQRYETTRIQSKKEVWVTFQNIVKNPNSIYATSNITREIRIVNVSILQKNIAQVDYVATVNNITKSDKDEITKWRATLEFDFKEVMDTYNSTIKNPTGFQVLKYAVEKVDDFVKKDNK</sequence>
<evidence type="ECO:0000259" key="6">
    <source>
        <dbReference type="Pfam" id="PF04335"/>
    </source>
</evidence>
<dbReference type="GO" id="GO:0016020">
    <property type="term" value="C:membrane"/>
    <property type="evidence" value="ECO:0007669"/>
    <property type="project" value="UniProtKB-SubCell"/>
</dbReference>
<keyword evidence="2 5" id="KW-0812">Transmembrane</keyword>
<dbReference type="RefSeq" id="WP_179975709.1">
    <property type="nucleotide sequence ID" value="NZ_CP049075.1"/>
</dbReference>
<evidence type="ECO:0000256" key="2">
    <source>
        <dbReference type="ARBA" id="ARBA00022692"/>
    </source>
</evidence>
<proteinExistence type="predicted"/>
<dbReference type="KEGG" id="cinf:CINF_0613"/>
<protein>
    <submittedName>
        <fullName evidence="7">P-type type IV conjugative transfer system protein TrbF/VirB8</fullName>
    </submittedName>
</protein>
<dbReference type="CDD" id="cd16424">
    <property type="entry name" value="VirB8"/>
    <property type="match status" value="1"/>
</dbReference>
<organism evidence="7 8">
    <name type="scientific">Candidatus Campylobacter infans</name>
    <dbReference type="NCBI Taxonomy" id="2561898"/>
    <lineage>
        <taxon>Bacteria</taxon>
        <taxon>Pseudomonadati</taxon>
        <taxon>Campylobacterota</taxon>
        <taxon>Epsilonproteobacteria</taxon>
        <taxon>Campylobacterales</taxon>
        <taxon>Campylobacteraceae</taxon>
        <taxon>Campylobacter</taxon>
    </lineage>
</organism>
<accession>A0A7H9CIE2</accession>
<name>A0A7H9CIE2_9BACT</name>
<keyword evidence="3 5" id="KW-1133">Transmembrane helix</keyword>
<dbReference type="InterPro" id="IPR032710">
    <property type="entry name" value="NTF2-like_dom_sf"/>
</dbReference>
<dbReference type="Gene3D" id="3.10.450.230">
    <property type="entry name" value="VirB8 protein"/>
    <property type="match status" value="1"/>
</dbReference>
<dbReference type="EMBL" id="CP049075">
    <property type="protein sequence ID" value="QLI05135.1"/>
    <property type="molecule type" value="Genomic_DNA"/>
</dbReference>
<evidence type="ECO:0000313" key="7">
    <source>
        <dbReference type="EMBL" id="QLI05135.1"/>
    </source>
</evidence>